<dbReference type="GO" id="GO:0003677">
    <property type="term" value="F:DNA binding"/>
    <property type="evidence" value="ECO:0007669"/>
    <property type="project" value="UniProtKB-KW"/>
</dbReference>
<dbReference type="SMART" id="SM00279">
    <property type="entry name" value="HhH2"/>
    <property type="match status" value="1"/>
</dbReference>
<evidence type="ECO:0000256" key="2">
    <source>
        <dbReference type="ARBA" id="ARBA00022801"/>
    </source>
</evidence>
<dbReference type="Gene3D" id="1.10.150.20">
    <property type="entry name" value="5' to 3' exonuclease, C-terminal subdomain"/>
    <property type="match status" value="1"/>
</dbReference>
<evidence type="ECO:0000256" key="3">
    <source>
        <dbReference type="ARBA" id="ARBA00023125"/>
    </source>
</evidence>
<dbReference type="PANTHER" id="PTHR42646:SF2">
    <property type="entry name" value="5'-3' EXONUCLEASE FAMILY PROTEIN"/>
    <property type="match status" value="1"/>
</dbReference>
<name>A0A1V1P635_9BACT</name>
<dbReference type="EMBL" id="ATBP01000463">
    <property type="protein sequence ID" value="ETR70226.1"/>
    <property type="molecule type" value="Genomic_DNA"/>
</dbReference>
<organism evidence="5 6">
    <name type="scientific">Candidatus Magnetoglobus multicellularis str. Araruama</name>
    <dbReference type="NCBI Taxonomy" id="890399"/>
    <lineage>
        <taxon>Bacteria</taxon>
        <taxon>Pseudomonadati</taxon>
        <taxon>Thermodesulfobacteriota</taxon>
        <taxon>Desulfobacteria</taxon>
        <taxon>Desulfobacterales</taxon>
        <taxon>Desulfobacteraceae</taxon>
        <taxon>Candidatus Magnetoglobus</taxon>
    </lineage>
</organism>
<dbReference type="PANTHER" id="PTHR42646">
    <property type="entry name" value="FLAP ENDONUCLEASE XNI"/>
    <property type="match status" value="1"/>
</dbReference>
<comment type="caution">
    <text evidence="5">The sequence shown here is derived from an EMBL/GenBank/DDBJ whole genome shotgun (WGS) entry which is preliminary data.</text>
</comment>
<keyword evidence="2" id="KW-0378">Hydrolase</keyword>
<accession>A0A1V1P635</accession>
<dbReference type="Pfam" id="PF01367">
    <property type="entry name" value="5_3_exonuc"/>
    <property type="match status" value="1"/>
</dbReference>
<feature type="domain" description="5'-3' exonuclease" evidence="4">
    <location>
        <begin position="4"/>
        <end position="265"/>
    </location>
</feature>
<evidence type="ECO:0000259" key="4">
    <source>
        <dbReference type="SMART" id="SM00475"/>
    </source>
</evidence>
<dbReference type="InterPro" id="IPR008918">
    <property type="entry name" value="HhH2"/>
</dbReference>
<dbReference type="Proteomes" id="UP000189670">
    <property type="component" value="Unassembled WGS sequence"/>
</dbReference>
<dbReference type="InterPro" id="IPR036279">
    <property type="entry name" value="5-3_exonuclease_C_sf"/>
</dbReference>
<dbReference type="Pfam" id="PF02739">
    <property type="entry name" value="5_3_exonuc_N"/>
    <property type="match status" value="1"/>
</dbReference>
<dbReference type="FunFam" id="1.10.150.20:FF:000003">
    <property type="entry name" value="DNA polymerase I"/>
    <property type="match status" value="1"/>
</dbReference>
<dbReference type="CDD" id="cd09898">
    <property type="entry name" value="H3TH_53EXO"/>
    <property type="match status" value="1"/>
</dbReference>
<dbReference type="InterPro" id="IPR038969">
    <property type="entry name" value="FEN"/>
</dbReference>
<dbReference type="SMART" id="SM00475">
    <property type="entry name" value="53EXOc"/>
    <property type="match status" value="1"/>
</dbReference>
<reference evidence="6" key="1">
    <citation type="submission" date="2012-11" db="EMBL/GenBank/DDBJ databases">
        <authorList>
            <person name="Lucero-Rivera Y.E."/>
            <person name="Tovar-Ramirez D."/>
        </authorList>
    </citation>
    <scope>NUCLEOTIDE SEQUENCE [LARGE SCALE GENOMIC DNA]</scope>
    <source>
        <strain evidence="6">Araruama</strain>
    </source>
</reference>
<keyword evidence="1" id="KW-0540">Nuclease</keyword>
<keyword evidence="3" id="KW-0238">DNA-binding</keyword>
<evidence type="ECO:0000313" key="5">
    <source>
        <dbReference type="EMBL" id="ETR70226.1"/>
    </source>
</evidence>
<dbReference type="CDD" id="cd09859">
    <property type="entry name" value="PIN_53EXO"/>
    <property type="match status" value="1"/>
</dbReference>
<dbReference type="GO" id="GO:0008409">
    <property type="term" value="F:5'-3' exonuclease activity"/>
    <property type="evidence" value="ECO:0007669"/>
    <property type="project" value="InterPro"/>
</dbReference>
<dbReference type="GO" id="GO:0017108">
    <property type="term" value="F:5'-flap endonuclease activity"/>
    <property type="evidence" value="ECO:0007669"/>
    <property type="project" value="InterPro"/>
</dbReference>
<dbReference type="InterPro" id="IPR020046">
    <property type="entry name" value="5-3_exonucl_a-hlix_arch_N"/>
</dbReference>
<protein>
    <recommendedName>
        <fullName evidence="4">5'-3' exonuclease domain-containing protein</fullName>
    </recommendedName>
</protein>
<dbReference type="SUPFAM" id="SSF47807">
    <property type="entry name" value="5' to 3' exonuclease, C-terminal subdomain"/>
    <property type="match status" value="1"/>
</dbReference>
<dbReference type="InterPro" id="IPR002421">
    <property type="entry name" value="5-3_exonuclease"/>
</dbReference>
<dbReference type="InterPro" id="IPR029060">
    <property type="entry name" value="PIN-like_dom_sf"/>
</dbReference>
<evidence type="ECO:0000256" key="1">
    <source>
        <dbReference type="ARBA" id="ARBA00022722"/>
    </source>
</evidence>
<dbReference type="InterPro" id="IPR020045">
    <property type="entry name" value="DNA_polI_H3TH"/>
</dbReference>
<dbReference type="SUPFAM" id="SSF88723">
    <property type="entry name" value="PIN domain-like"/>
    <property type="match status" value="1"/>
</dbReference>
<dbReference type="AlphaFoldDB" id="A0A1V1P635"/>
<dbReference type="Gene3D" id="3.40.50.1010">
    <property type="entry name" value="5'-nuclease"/>
    <property type="match status" value="1"/>
</dbReference>
<sequence>MEDNKPIALIIDGHNLLYASFFGMPDRIKALDGRSVHGVYGFIANLLNMIRKFIPNIIIVCFDTEQGSFRQDEFSDYKANRPELKDDATNPFTQYPDIIHGLEFLKIPFIEKEGFEADDLMGSLAVKFSDLMKVYIASMDRDILQLVDDNIAVYSKGGGKEVIFNAQQVKNKYDVLPSQFVDYRTLVGDSSDNIPGVPSIGPKTAAALLNQFGDLHNIYANLNELKPRISSKLIEYKDDALKFRNLLKIRLDVPLDIRKDDLNLKNKKKLLSMSVKYVMGKIGLFSQIPYQKELKFKK</sequence>
<gene>
    <name evidence="5" type="ORF">OMM_03397</name>
</gene>
<evidence type="ECO:0000313" key="6">
    <source>
        <dbReference type="Proteomes" id="UP000189670"/>
    </source>
</evidence>
<dbReference type="GO" id="GO:0033567">
    <property type="term" value="P:DNA replication, Okazaki fragment processing"/>
    <property type="evidence" value="ECO:0007669"/>
    <property type="project" value="InterPro"/>
</dbReference>
<proteinExistence type="predicted"/>